<evidence type="ECO:0008006" key="4">
    <source>
        <dbReference type="Google" id="ProtNLM"/>
    </source>
</evidence>
<protein>
    <recommendedName>
        <fullName evidence="4">P-loop containing nucleoside triphosphate hydrolase protein</fullName>
    </recommendedName>
</protein>
<dbReference type="AlphaFoldDB" id="A0AAN7SER2"/>
<dbReference type="EMBL" id="JAVRRJ010000012">
    <property type="protein sequence ID" value="KAK5080670.1"/>
    <property type="molecule type" value="Genomic_DNA"/>
</dbReference>
<evidence type="ECO:0000313" key="2">
    <source>
        <dbReference type="EMBL" id="KAK5080670.1"/>
    </source>
</evidence>
<keyword evidence="1" id="KW-0812">Transmembrane</keyword>
<reference evidence="2 3" key="1">
    <citation type="submission" date="2023-08" db="EMBL/GenBank/DDBJ databases">
        <title>Black Yeasts Isolated from many extreme environments.</title>
        <authorList>
            <person name="Coleine C."/>
            <person name="Stajich J.E."/>
            <person name="Selbmann L."/>
        </authorList>
    </citation>
    <scope>NUCLEOTIDE SEQUENCE [LARGE SCALE GENOMIC DNA]</scope>
    <source>
        <strain evidence="2 3">CCFEE 5910</strain>
    </source>
</reference>
<feature type="transmembrane region" description="Helical" evidence="1">
    <location>
        <begin position="250"/>
        <end position="269"/>
    </location>
</feature>
<dbReference type="InterPro" id="IPR040632">
    <property type="entry name" value="Sulfotransfer_4"/>
</dbReference>
<keyword evidence="1" id="KW-0472">Membrane</keyword>
<dbReference type="Gene3D" id="3.40.50.300">
    <property type="entry name" value="P-loop containing nucleotide triphosphate hydrolases"/>
    <property type="match status" value="1"/>
</dbReference>
<dbReference type="PANTHER" id="PTHR36978:SF3">
    <property type="entry name" value="P-LOOP CONTAINING NUCLEOSIDE TRIPHOSPHATE HYDROLASE PROTEIN"/>
    <property type="match status" value="1"/>
</dbReference>
<dbReference type="InterPro" id="IPR027417">
    <property type="entry name" value="P-loop_NTPase"/>
</dbReference>
<sequence length="275" mass="31218">MTESRKTAPTSGSVEVIVAGLPRTGTTSMTRALEILLKGSVFDGGAASYTGTYQTQRKLLDLAQHCPTHTTEDRTFVLNTLATLTRDHIATSDQPGCYFVEELLELYPSAKVIVTTRDYDSWWASYSTLWRSIHQIYAWTWLDPFSQLRRFCVFSVKFWDRVPQAVGLEGHRPWWPMENHEGLYEAHAEYVKRVVPSEQLFYFNVKDGWRPLCDILGVDVPEQEPFPHIFPRAWLDKGTEATVARLKKRLVPLIAGVGLIVALASGIHMRSSASW</sequence>
<dbReference type="SUPFAM" id="SSF52540">
    <property type="entry name" value="P-loop containing nucleoside triphosphate hydrolases"/>
    <property type="match status" value="1"/>
</dbReference>
<proteinExistence type="predicted"/>
<name>A0AAN7SER2_9EURO</name>
<comment type="caution">
    <text evidence="2">The sequence shown here is derived from an EMBL/GenBank/DDBJ whole genome shotgun (WGS) entry which is preliminary data.</text>
</comment>
<keyword evidence="1" id="KW-1133">Transmembrane helix</keyword>
<gene>
    <name evidence="2" type="ORF">LTR05_008374</name>
</gene>
<evidence type="ECO:0000313" key="3">
    <source>
        <dbReference type="Proteomes" id="UP001309876"/>
    </source>
</evidence>
<accession>A0AAN7SER2</accession>
<dbReference type="Pfam" id="PF17784">
    <property type="entry name" value="Sulfotransfer_4"/>
    <property type="match status" value="1"/>
</dbReference>
<dbReference type="Proteomes" id="UP001309876">
    <property type="component" value="Unassembled WGS sequence"/>
</dbReference>
<organism evidence="2 3">
    <name type="scientific">Lithohypha guttulata</name>
    <dbReference type="NCBI Taxonomy" id="1690604"/>
    <lineage>
        <taxon>Eukaryota</taxon>
        <taxon>Fungi</taxon>
        <taxon>Dikarya</taxon>
        <taxon>Ascomycota</taxon>
        <taxon>Pezizomycotina</taxon>
        <taxon>Eurotiomycetes</taxon>
        <taxon>Chaetothyriomycetidae</taxon>
        <taxon>Chaetothyriales</taxon>
        <taxon>Trichomeriaceae</taxon>
        <taxon>Lithohypha</taxon>
    </lineage>
</organism>
<evidence type="ECO:0000256" key="1">
    <source>
        <dbReference type="SAM" id="Phobius"/>
    </source>
</evidence>
<dbReference type="PANTHER" id="PTHR36978">
    <property type="entry name" value="P-LOOP CONTAINING NUCLEOTIDE TRIPHOSPHATE HYDROLASE"/>
    <property type="match status" value="1"/>
</dbReference>
<keyword evidence="3" id="KW-1185">Reference proteome</keyword>